<dbReference type="Proteomes" id="UP001530377">
    <property type="component" value="Unassembled WGS sequence"/>
</dbReference>
<sequence>MQWFNCVKRFIVEQKLGYAHWILDGSYYIRDGQLNNKESYGLLEADWSKMKKNGIFAESLATIEWIGGESHRDCYRQSDMMLGWSKSGGDTKRVTQFGPAMHGFLSVTALAL</sequence>
<evidence type="ECO:0000313" key="1">
    <source>
        <dbReference type="EMBL" id="KAL3817357.1"/>
    </source>
</evidence>
<gene>
    <name evidence="1" type="ORF">ACHAXA_004483</name>
</gene>
<dbReference type="AlphaFoldDB" id="A0ABD3RYR4"/>
<accession>A0ABD3RYR4</accession>
<dbReference type="EMBL" id="JALLPB020000107">
    <property type="protein sequence ID" value="KAL3817357.1"/>
    <property type="molecule type" value="Genomic_DNA"/>
</dbReference>
<organism evidence="1 2">
    <name type="scientific">Cyclostephanos tholiformis</name>
    <dbReference type="NCBI Taxonomy" id="382380"/>
    <lineage>
        <taxon>Eukaryota</taxon>
        <taxon>Sar</taxon>
        <taxon>Stramenopiles</taxon>
        <taxon>Ochrophyta</taxon>
        <taxon>Bacillariophyta</taxon>
        <taxon>Coscinodiscophyceae</taxon>
        <taxon>Thalassiosirophycidae</taxon>
        <taxon>Stephanodiscales</taxon>
        <taxon>Stephanodiscaceae</taxon>
        <taxon>Cyclostephanos</taxon>
    </lineage>
</organism>
<protein>
    <submittedName>
        <fullName evidence="1">Uncharacterized protein</fullName>
    </submittedName>
</protein>
<name>A0ABD3RYR4_9STRA</name>
<keyword evidence="2" id="KW-1185">Reference proteome</keyword>
<comment type="caution">
    <text evidence="1">The sequence shown here is derived from an EMBL/GenBank/DDBJ whole genome shotgun (WGS) entry which is preliminary data.</text>
</comment>
<dbReference type="PANTHER" id="PTHR31263:SF0">
    <property type="entry name" value="CELLULASE FAMILY PROTEIN (AFU_ORTHOLOGUE AFUA_5G14560)"/>
    <property type="match status" value="1"/>
</dbReference>
<evidence type="ECO:0000313" key="2">
    <source>
        <dbReference type="Proteomes" id="UP001530377"/>
    </source>
</evidence>
<dbReference type="PANTHER" id="PTHR31263">
    <property type="entry name" value="CELLULASE FAMILY PROTEIN (AFU_ORTHOLOGUE AFUA_5G14560)"/>
    <property type="match status" value="1"/>
</dbReference>
<reference evidence="1 2" key="1">
    <citation type="submission" date="2024-10" db="EMBL/GenBank/DDBJ databases">
        <title>Updated reference genomes for cyclostephanoid diatoms.</title>
        <authorList>
            <person name="Roberts W.R."/>
            <person name="Alverson A.J."/>
        </authorList>
    </citation>
    <scope>NUCLEOTIDE SEQUENCE [LARGE SCALE GENOMIC DNA]</scope>
    <source>
        <strain evidence="1 2">AJA228-03</strain>
    </source>
</reference>
<proteinExistence type="predicted"/>